<organism evidence="5 6">
    <name type="scientific">Elstera cyanobacteriorum</name>
    <dbReference type="NCBI Taxonomy" id="2022747"/>
    <lineage>
        <taxon>Bacteria</taxon>
        <taxon>Pseudomonadati</taxon>
        <taxon>Pseudomonadota</taxon>
        <taxon>Alphaproteobacteria</taxon>
        <taxon>Rhodospirillales</taxon>
        <taxon>Rhodospirillaceae</taxon>
        <taxon>Elstera</taxon>
    </lineage>
</organism>
<evidence type="ECO:0008006" key="7">
    <source>
        <dbReference type="Google" id="ProtNLM"/>
    </source>
</evidence>
<dbReference type="SUPFAM" id="SSF56784">
    <property type="entry name" value="HAD-like"/>
    <property type="match status" value="1"/>
</dbReference>
<dbReference type="SFLD" id="SFLDS00003">
    <property type="entry name" value="Haloacid_Dehalogenase"/>
    <property type="match status" value="1"/>
</dbReference>
<dbReference type="Gene3D" id="3.40.50.1000">
    <property type="entry name" value="HAD superfamily/HAD-like"/>
    <property type="match status" value="1"/>
</dbReference>
<dbReference type="InterPro" id="IPR036412">
    <property type="entry name" value="HAD-like_sf"/>
</dbReference>
<dbReference type="AlphaFoldDB" id="A0A255XR87"/>
<dbReference type="Gene3D" id="1.10.150.240">
    <property type="entry name" value="Putative phosphatase, domain 2"/>
    <property type="match status" value="1"/>
</dbReference>
<dbReference type="PANTHER" id="PTHR46193">
    <property type="entry name" value="6-PHOSPHOGLUCONATE PHOSPHATASE"/>
    <property type="match status" value="1"/>
</dbReference>
<comment type="caution">
    <text evidence="5">The sequence shown here is derived from an EMBL/GenBank/DDBJ whole genome shotgun (WGS) entry which is preliminary data.</text>
</comment>
<gene>
    <name evidence="5" type="ORF">CHR90_08345</name>
</gene>
<dbReference type="InterPro" id="IPR023214">
    <property type="entry name" value="HAD_sf"/>
</dbReference>
<keyword evidence="3" id="KW-0479">Metal-binding</keyword>
<sequence>MAFDLVIFDCDGVLVDSEVISCASLADQLTAAGLPTSHEEVMARFLGRSTAAIAEDFRARTGSELPEEFLPRFRLDVAERMRRELLPIPDIQGVLEGLRTLGLPFCVASSSERPRLDLALTLTGLIDFFDARIFNAAMVARGKPAPDLFLHAAETLGADPARCLVIEDSPAGVLAGKAAGMTVWGFTGGSHQRAGSAETLVKAGADRLFNRMQEFDVPEFTRNHGQQRHRQVAPR</sequence>
<protein>
    <recommendedName>
        <fullName evidence="7">Hydrolase</fullName>
    </recommendedName>
</protein>
<evidence type="ECO:0000256" key="4">
    <source>
        <dbReference type="ARBA" id="ARBA00022842"/>
    </source>
</evidence>
<dbReference type="NCBIfam" id="TIGR01509">
    <property type="entry name" value="HAD-SF-IA-v3"/>
    <property type="match status" value="1"/>
</dbReference>
<accession>A0A255XR87</accession>
<dbReference type="InterPro" id="IPR023198">
    <property type="entry name" value="PGP-like_dom2"/>
</dbReference>
<dbReference type="EMBL" id="NOXS01000031">
    <property type="protein sequence ID" value="OYQ19422.1"/>
    <property type="molecule type" value="Genomic_DNA"/>
</dbReference>
<evidence type="ECO:0000256" key="2">
    <source>
        <dbReference type="ARBA" id="ARBA00006171"/>
    </source>
</evidence>
<dbReference type="SFLD" id="SFLDG01129">
    <property type="entry name" value="C1.5:_HAD__Beta-PGM__Phosphata"/>
    <property type="match status" value="1"/>
</dbReference>
<dbReference type="OrthoDB" id="9797743at2"/>
<evidence type="ECO:0000313" key="5">
    <source>
        <dbReference type="EMBL" id="OYQ19422.1"/>
    </source>
</evidence>
<dbReference type="Pfam" id="PF00702">
    <property type="entry name" value="Hydrolase"/>
    <property type="match status" value="1"/>
</dbReference>
<evidence type="ECO:0000313" key="6">
    <source>
        <dbReference type="Proteomes" id="UP000216361"/>
    </source>
</evidence>
<comment type="cofactor">
    <cofactor evidence="1">
        <name>Mg(2+)</name>
        <dbReference type="ChEBI" id="CHEBI:18420"/>
    </cofactor>
</comment>
<dbReference type="Proteomes" id="UP000216361">
    <property type="component" value="Unassembled WGS sequence"/>
</dbReference>
<dbReference type="SFLD" id="SFLDG01135">
    <property type="entry name" value="C1.5.6:_HAD__Beta-PGM__Phospha"/>
    <property type="match status" value="1"/>
</dbReference>
<evidence type="ECO:0000256" key="3">
    <source>
        <dbReference type="ARBA" id="ARBA00022723"/>
    </source>
</evidence>
<proteinExistence type="inferred from homology"/>
<keyword evidence="6" id="KW-1185">Reference proteome</keyword>
<keyword evidence="4" id="KW-0460">Magnesium</keyword>
<dbReference type="GO" id="GO:0046872">
    <property type="term" value="F:metal ion binding"/>
    <property type="evidence" value="ECO:0007669"/>
    <property type="project" value="UniProtKB-KW"/>
</dbReference>
<dbReference type="InterPro" id="IPR006439">
    <property type="entry name" value="HAD-SF_hydro_IA"/>
</dbReference>
<dbReference type="RefSeq" id="WP_094408527.1">
    <property type="nucleotide sequence ID" value="NZ_BMJZ01000004.1"/>
</dbReference>
<dbReference type="PANTHER" id="PTHR46193:SF10">
    <property type="entry name" value="6-PHOSPHOGLUCONATE PHOSPHATASE"/>
    <property type="match status" value="1"/>
</dbReference>
<dbReference type="InterPro" id="IPR051600">
    <property type="entry name" value="Beta-PGM-like"/>
</dbReference>
<evidence type="ECO:0000256" key="1">
    <source>
        <dbReference type="ARBA" id="ARBA00001946"/>
    </source>
</evidence>
<comment type="similarity">
    <text evidence="2">Belongs to the HAD-like hydrolase superfamily. CbbY/CbbZ/Gph/YieH family.</text>
</comment>
<dbReference type="GO" id="GO:0003824">
    <property type="term" value="F:catalytic activity"/>
    <property type="evidence" value="ECO:0007669"/>
    <property type="project" value="UniProtKB-ARBA"/>
</dbReference>
<name>A0A255XR87_9PROT</name>
<reference evidence="5 6" key="1">
    <citation type="submission" date="2017-07" db="EMBL/GenBank/DDBJ databases">
        <title>Elstera cyanobacteriorum sp. nov., a novel bacterium isolated from cyanobacterial aggregates in a eutrophic lake.</title>
        <authorList>
            <person name="Cai H."/>
        </authorList>
    </citation>
    <scope>NUCLEOTIDE SEQUENCE [LARGE SCALE GENOMIC DNA]</scope>
    <source>
        <strain evidence="5 6">TH019</strain>
    </source>
</reference>
<dbReference type="CDD" id="cd07526">
    <property type="entry name" value="HAD_BPGM_like"/>
    <property type="match status" value="1"/>
</dbReference>